<dbReference type="RefSeq" id="WP_106316575.1">
    <property type="nucleotide sequence ID" value="NZ_BOMO01000040.1"/>
</dbReference>
<feature type="transmembrane region" description="Helical" evidence="1">
    <location>
        <begin position="241"/>
        <end position="260"/>
    </location>
</feature>
<keyword evidence="1" id="KW-0812">Transmembrane</keyword>
<evidence type="ECO:0000256" key="1">
    <source>
        <dbReference type="SAM" id="Phobius"/>
    </source>
</evidence>
<keyword evidence="3" id="KW-1185">Reference proteome</keyword>
<feature type="transmembrane region" description="Helical" evidence="1">
    <location>
        <begin position="353"/>
        <end position="372"/>
    </location>
</feature>
<sequence length="374" mass="38106">MQALQASVLLYPVYALLFADAGLTTGEISSLFAIWSVVSFACEIPAGALADTWSRKRLYALGELITAAGYGVWLIWPSYPGFAAGFVLWGIGGAFVSGTLEALVYDRLGDGTAYARIMGRARTVALLAMLVATLLATPAYLTGGYLLVGLISVVTVTAGGLLALFLPGEPPGNPSGGTSEAPAEDDEESGGYLTMLRTGLRAVTGNARVLRILAVAAAVPGFSALDEYLPLLGREMGAPTSVVPLLFAPAALAMAAGSALAGRFPPLTSRPLAGALALAGVLLAAGSLVPHVAGMLGVGAAFGLLQFAMIHAETRLQDAITGPARATALSVAGFGAEVFAVVLYAAFALPLSLPLLCAAMAVPLIMTALLSLQR</sequence>
<feature type="transmembrane region" description="Helical" evidence="1">
    <location>
        <begin position="272"/>
        <end position="289"/>
    </location>
</feature>
<name>A0A2T0KIK8_9ACTN</name>
<accession>A0A2T0KIK8</accession>
<feature type="transmembrane region" description="Helical" evidence="1">
    <location>
        <begin position="82"/>
        <end position="104"/>
    </location>
</feature>
<reference evidence="2 3" key="1">
    <citation type="submission" date="2018-03" db="EMBL/GenBank/DDBJ databases">
        <title>Genomic Encyclopedia of Archaeal and Bacterial Type Strains, Phase II (KMG-II): from individual species to whole genera.</title>
        <authorList>
            <person name="Goeker M."/>
        </authorList>
    </citation>
    <scope>NUCLEOTIDE SEQUENCE [LARGE SCALE GENOMIC DNA]</scope>
    <source>
        <strain evidence="2 3">DSM 43146</strain>
    </source>
</reference>
<feature type="transmembrane region" description="Helical" evidence="1">
    <location>
        <begin position="58"/>
        <end position="76"/>
    </location>
</feature>
<feature type="transmembrane region" description="Helical" evidence="1">
    <location>
        <begin position="124"/>
        <end position="141"/>
    </location>
</feature>
<comment type="caution">
    <text evidence="2">The sequence shown here is derived from an EMBL/GenBank/DDBJ whole genome shotgun (WGS) entry which is preliminary data.</text>
</comment>
<dbReference type="AlphaFoldDB" id="A0A2T0KIK8"/>
<dbReference type="Pfam" id="PF07690">
    <property type="entry name" value="MFS_1"/>
    <property type="match status" value="1"/>
</dbReference>
<evidence type="ECO:0000313" key="2">
    <source>
        <dbReference type="EMBL" id="PRX23357.1"/>
    </source>
</evidence>
<dbReference type="Gene3D" id="1.20.1250.20">
    <property type="entry name" value="MFS general substrate transporter like domains"/>
    <property type="match status" value="1"/>
</dbReference>
<dbReference type="PANTHER" id="PTHR23530:SF1">
    <property type="entry name" value="PERMEASE, MAJOR FACILITATOR SUPERFAMILY-RELATED"/>
    <property type="match status" value="1"/>
</dbReference>
<dbReference type="SUPFAM" id="SSF103473">
    <property type="entry name" value="MFS general substrate transporter"/>
    <property type="match status" value="1"/>
</dbReference>
<evidence type="ECO:0000313" key="3">
    <source>
        <dbReference type="Proteomes" id="UP000239415"/>
    </source>
</evidence>
<feature type="transmembrane region" description="Helical" evidence="1">
    <location>
        <begin position="147"/>
        <end position="166"/>
    </location>
</feature>
<organism evidence="2 3">
    <name type="scientific">Actinoplanes italicus</name>
    <dbReference type="NCBI Taxonomy" id="113567"/>
    <lineage>
        <taxon>Bacteria</taxon>
        <taxon>Bacillati</taxon>
        <taxon>Actinomycetota</taxon>
        <taxon>Actinomycetes</taxon>
        <taxon>Micromonosporales</taxon>
        <taxon>Micromonosporaceae</taxon>
        <taxon>Actinoplanes</taxon>
    </lineage>
</organism>
<feature type="transmembrane region" description="Helical" evidence="1">
    <location>
        <begin position="326"/>
        <end position="347"/>
    </location>
</feature>
<dbReference type="EMBL" id="PVMZ01000003">
    <property type="protein sequence ID" value="PRX23357.1"/>
    <property type="molecule type" value="Genomic_DNA"/>
</dbReference>
<dbReference type="OrthoDB" id="350307at2"/>
<dbReference type="InterPro" id="IPR053160">
    <property type="entry name" value="MFS_DHA3_Transporter"/>
</dbReference>
<proteinExistence type="predicted"/>
<keyword evidence="1" id="KW-0472">Membrane</keyword>
<dbReference type="GO" id="GO:0022857">
    <property type="term" value="F:transmembrane transporter activity"/>
    <property type="evidence" value="ECO:0007669"/>
    <property type="project" value="InterPro"/>
</dbReference>
<dbReference type="Proteomes" id="UP000239415">
    <property type="component" value="Unassembled WGS sequence"/>
</dbReference>
<dbReference type="PANTHER" id="PTHR23530">
    <property type="entry name" value="TRANSPORT PROTEIN-RELATED"/>
    <property type="match status" value="1"/>
</dbReference>
<keyword evidence="1" id="KW-1133">Transmembrane helix</keyword>
<dbReference type="InterPro" id="IPR011701">
    <property type="entry name" value="MFS"/>
</dbReference>
<protein>
    <submittedName>
        <fullName evidence="2">MFS transporter</fullName>
    </submittedName>
</protein>
<dbReference type="InterPro" id="IPR036259">
    <property type="entry name" value="MFS_trans_sf"/>
</dbReference>
<gene>
    <name evidence="2" type="ORF">CLV67_103102</name>
</gene>